<evidence type="ECO:0000313" key="5">
    <source>
        <dbReference type="Proteomes" id="UP001596106"/>
    </source>
</evidence>
<dbReference type="SUPFAM" id="SSF52151">
    <property type="entry name" value="FabD/lysophospholipase-like"/>
    <property type="match status" value="1"/>
</dbReference>
<keyword evidence="2" id="KW-0812">Transmembrane</keyword>
<sequence length="1194" mass="133825">MTHTDTKQTIKKSLRLPEILEEEYAYLYHVKPDRKANEQFIATIQLRNTDELMAGIKPWLRPENATTIPTPNELRYKELARWLVAEHPTAGTLEASELTKLIERVLQQKLGGNLVKEEAWMHHEEMPLRPYTRGMLQYYRQKRPFEQKKAEDVQTTSVLRSFLKMAKAPEATRPEEQFLNRLLLEDTFVGYLVRVDDQRLEAIFNQMYSRNQTALCLSGGGIRSATFALGIIQGLVKIDLLDKFTYLSTVSGGGYLGGWLSAWIHHEGFPEVIRKLKDPFNTPLEPEAVPVRHLRQYSNYLSPVLGLFSADSWTLAAIYLRNLLLVWLVIVPLLAAFAGLPWFFLNLIELDMDVYPHSVTFALALSAIFTTIGAFFIHSNRPQARNRPARERAPASKRNQGAFLVKCLLPVILAGFCMALAWHWFERSNQLPAFYQKIRDSLQLNQDSGLRIKSYGTVWIILGTTAVHLAGWLLSLWFRPANVSPDSRGLKKKPPTPFSLPVFMISVFKNPQIIIGLLPLVVWEFLAVILTGMVAGFLLELTALFLQLIDYDWSTYRIALYTCLAVPGFLLSILLAGYFFEGLVSVFTDDAEREWSARYSAWLLITSVGWLAVCSLILFSPILTGVVVESLGASLTAGLGIGSWVLTALLGQSSKTASDGAGTAARKGSNENRSLSRLLPFLTLPVVAIMAVIALFVALSMLDLVLIRTLYSWFDLDHLHLSKLTTARFAAVNPWLTLLVITGLFVLGLLVGGLVNTNDFSLHALYRMRLIRAYLGASRPPGERQSDPFTGFDPTDNIHMGRLLFKNKPIQGPRKQVKQKPPFHIINIALNLVAGRNLAWQERKAESFTVSPLHAGALFLGYRRTYLNDTGGFPYPDDDPRYYGGKRGITLGTALTISGAAASPNQGYHSSPVIGFLMTLFNVRLGWWLGNPGPAGDKTFNKSSPGLAIRPILLEMIGKTDDISEYVYLSDGGHFENLGLYEMVLRRNRVILVSDASCDETCTLEDLGNAIRKVRIDHGITIDFPLGFNIRSRLSESTSPGKYLAIGRIRYSEVTTHRSDAAQPCQNPAPIAENAPFNERANYFSACDGILLYIKPAFYGNEPRDIFNYASAKKAFPHESTSDQFFSESQFESYRALGAHSIENINADLKSDLNLSLQDFFVRNTEGWTKCITALNKKIFALHQKETNYQPAKR</sequence>
<dbReference type="InterPro" id="IPR002641">
    <property type="entry name" value="PNPLA_dom"/>
</dbReference>
<evidence type="ECO:0000313" key="4">
    <source>
        <dbReference type="EMBL" id="MFC5408184.1"/>
    </source>
</evidence>
<feature type="transmembrane region" description="Helical" evidence="2">
    <location>
        <begin position="631"/>
        <end position="650"/>
    </location>
</feature>
<protein>
    <submittedName>
        <fullName evidence="4">Patatin-like phospholipase family protein</fullName>
    </submittedName>
</protein>
<feature type="transmembrane region" description="Helical" evidence="2">
    <location>
        <begin position="732"/>
        <end position="755"/>
    </location>
</feature>
<name>A0ABW0I5T9_9BACT</name>
<dbReference type="InterPro" id="IPR016035">
    <property type="entry name" value="Acyl_Trfase/lysoPLipase"/>
</dbReference>
<feature type="transmembrane region" description="Helical" evidence="2">
    <location>
        <begin position="525"/>
        <end position="546"/>
    </location>
</feature>
<comment type="caution">
    <text evidence="4">The sequence shown here is derived from an EMBL/GenBank/DDBJ whole genome shotgun (WGS) entry which is preliminary data.</text>
</comment>
<feature type="transmembrane region" description="Helical" evidence="2">
    <location>
        <begin position="599"/>
        <end position="619"/>
    </location>
</feature>
<dbReference type="Gene3D" id="3.40.1090.10">
    <property type="entry name" value="Cytosolic phospholipase A2 catalytic domain"/>
    <property type="match status" value="1"/>
</dbReference>
<dbReference type="Proteomes" id="UP001596106">
    <property type="component" value="Unassembled WGS sequence"/>
</dbReference>
<dbReference type="Pfam" id="PF01734">
    <property type="entry name" value="Patatin"/>
    <property type="match status" value="1"/>
</dbReference>
<feature type="transmembrane region" description="Helical" evidence="2">
    <location>
        <begin position="678"/>
        <end position="711"/>
    </location>
</feature>
<feature type="transmembrane region" description="Helical" evidence="2">
    <location>
        <begin position="458"/>
        <end position="478"/>
    </location>
</feature>
<organism evidence="4 5">
    <name type="scientific">Larkinella bovis</name>
    <dbReference type="NCBI Taxonomy" id="683041"/>
    <lineage>
        <taxon>Bacteria</taxon>
        <taxon>Pseudomonadati</taxon>
        <taxon>Bacteroidota</taxon>
        <taxon>Cytophagia</taxon>
        <taxon>Cytophagales</taxon>
        <taxon>Spirosomataceae</taxon>
        <taxon>Larkinella</taxon>
    </lineage>
</organism>
<feature type="transmembrane region" description="Helical" evidence="2">
    <location>
        <begin position="498"/>
        <end position="519"/>
    </location>
</feature>
<dbReference type="EMBL" id="JBHSMA010000001">
    <property type="protein sequence ID" value="MFC5408184.1"/>
    <property type="molecule type" value="Genomic_DNA"/>
</dbReference>
<gene>
    <name evidence="4" type="ORF">ACFPMF_02595</name>
</gene>
<keyword evidence="2" id="KW-0472">Membrane</keyword>
<dbReference type="PANTHER" id="PTHR10728:SF40">
    <property type="entry name" value="PATATIN FAMILY PROTEIN"/>
    <property type="match status" value="1"/>
</dbReference>
<feature type="transmembrane region" description="Helical" evidence="2">
    <location>
        <begin position="357"/>
        <end position="380"/>
    </location>
</feature>
<evidence type="ECO:0000256" key="2">
    <source>
        <dbReference type="SAM" id="Phobius"/>
    </source>
</evidence>
<keyword evidence="1" id="KW-0443">Lipid metabolism</keyword>
<feature type="transmembrane region" description="Helical" evidence="2">
    <location>
        <begin position="558"/>
        <end position="579"/>
    </location>
</feature>
<evidence type="ECO:0000259" key="3">
    <source>
        <dbReference type="Pfam" id="PF01734"/>
    </source>
</evidence>
<feature type="transmembrane region" description="Helical" evidence="2">
    <location>
        <begin position="325"/>
        <end position="345"/>
    </location>
</feature>
<dbReference type="RefSeq" id="WP_379840869.1">
    <property type="nucleotide sequence ID" value="NZ_JBHSMA010000001.1"/>
</dbReference>
<keyword evidence="2" id="KW-1133">Transmembrane helix</keyword>
<dbReference type="PANTHER" id="PTHR10728">
    <property type="entry name" value="CYTOSOLIC PHOSPHOLIPASE A2"/>
    <property type="match status" value="1"/>
</dbReference>
<reference evidence="5" key="1">
    <citation type="journal article" date="2019" name="Int. J. Syst. Evol. Microbiol.">
        <title>The Global Catalogue of Microorganisms (GCM) 10K type strain sequencing project: providing services to taxonomists for standard genome sequencing and annotation.</title>
        <authorList>
            <consortium name="The Broad Institute Genomics Platform"/>
            <consortium name="The Broad Institute Genome Sequencing Center for Infectious Disease"/>
            <person name="Wu L."/>
            <person name="Ma J."/>
        </authorList>
    </citation>
    <scope>NUCLEOTIDE SEQUENCE [LARGE SCALE GENOMIC DNA]</scope>
    <source>
        <strain evidence="5">CCUG 55250</strain>
    </source>
</reference>
<evidence type="ECO:0000256" key="1">
    <source>
        <dbReference type="ARBA" id="ARBA00023098"/>
    </source>
</evidence>
<keyword evidence="5" id="KW-1185">Reference proteome</keyword>
<proteinExistence type="predicted"/>
<feature type="transmembrane region" description="Helical" evidence="2">
    <location>
        <begin position="401"/>
        <end position="425"/>
    </location>
</feature>
<accession>A0ABW0I5T9</accession>
<feature type="domain" description="PNPLA" evidence="3">
    <location>
        <begin position="215"/>
        <end position="280"/>
    </location>
</feature>